<dbReference type="SMART" id="SM00252">
    <property type="entry name" value="SH2"/>
    <property type="match status" value="1"/>
</dbReference>
<keyword evidence="3" id="KW-0833">Ubl conjugation pathway</keyword>
<evidence type="ECO:0008006" key="11">
    <source>
        <dbReference type="Google" id="ProtNLM"/>
    </source>
</evidence>
<keyword evidence="1" id="KW-0341">Growth regulation</keyword>
<dbReference type="CDD" id="cd03741">
    <property type="entry name" value="SOCS_SOCS7"/>
    <property type="match status" value="1"/>
</dbReference>
<dbReference type="CDD" id="cd10388">
    <property type="entry name" value="SH2_SOCS7"/>
    <property type="match status" value="1"/>
</dbReference>
<dbReference type="PROSITE" id="PS50225">
    <property type="entry name" value="SOCS"/>
    <property type="match status" value="1"/>
</dbReference>
<proteinExistence type="predicted"/>
<feature type="region of interest" description="Disordered" evidence="6">
    <location>
        <begin position="400"/>
        <end position="422"/>
    </location>
</feature>
<dbReference type="InterPro" id="IPR000980">
    <property type="entry name" value="SH2"/>
</dbReference>
<dbReference type="GO" id="GO:0005942">
    <property type="term" value="C:phosphatidylinositol 3-kinase complex"/>
    <property type="evidence" value="ECO:0007669"/>
    <property type="project" value="TreeGrafter"/>
</dbReference>
<dbReference type="InterPro" id="IPR001496">
    <property type="entry name" value="SOCS_box"/>
</dbReference>
<evidence type="ECO:0000313" key="9">
    <source>
        <dbReference type="EMBL" id="CAH0547277.1"/>
    </source>
</evidence>
<evidence type="ECO:0000256" key="2">
    <source>
        <dbReference type="ARBA" id="ARBA00022700"/>
    </source>
</evidence>
<dbReference type="PANTHER" id="PTHR10155:SF5">
    <property type="entry name" value="SUPPRESSOR OF CYTOKINE SIGNALING 7"/>
    <property type="match status" value="1"/>
</dbReference>
<reference evidence="9" key="1">
    <citation type="submission" date="2021-12" db="EMBL/GenBank/DDBJ databases">
        <authorList>
            <person name="King R."/>
        </authorList>
    </citation>
    <scope>NUCLEOTIDE SEQUENCE</scope>
</reference>
<dbReference type="GO" id="GO:0009968">
    <property type="term" value="P:negative regulation of signal transduction"/>
    <property type="evidence" value="ECO:0007669"/>
    <property type="project" value="UniProtKB-KW"/>
</dbReference>
<dbReference type="EMBL" id="OV121132">
    <property type="protein sequence ID" value="CAH0547277.1"/>
    <property type="molecule type" value="Genomic_DNA"/>
</dbReference>
<keyword evidence="10" id="KW-1185">Reference proteome</keyword>
<dbReference type="SMART" id="SM00969">
    <property type="entry name" value="SOCS_box"/>
    <property type="match status" value="1"/>
</dbReference>
<protein>
    <recommendedName>
        <fullName evidence="11">Suppressor of cytokine signaling 7</fullName>
    </recommendedName>
</protein>
<dbReference type="SUPFAM" id="SSF158235">
    <property type="entry name" value="SOCS box-like"/>
    <property type="match status" value="1"/>
</dbReference>
<feature type="region of interest" description="Disordered" evidence="6">
    <location>
        <begin position="247"/>
        <end position="269"/>
    </location>
</feature>
<dbReference type="Proteomes" id="UP001154078">
    <property type="component" value="Chromosome 1"/>
</dbReference>
<dbReference type="Gene3D" id="3.30.505.10">
    <property type="entry name" value="SH2 domain"/>
    <property type="match status" value="1"/>
</dbReference>
<dbReference type="GO" id="GO:0046854">
    <property type="term" value="P:phosphatidylinositol phosphate biosynthetic process"/>
    <property type="evidence" value="ECO:0007669"/>
    <property type="project" value="TreeGrafter"/>
</dbReference>
<feature type="region of interest" description="Disordered" evidence="6">
    <location>
        <begin position="27"/>
        <end position="62"/>
    </location>
</feature>
<gene>
    <name evidence="9" type="ORF">MELIAE_LOCUS1299</name>
</gene>
<dbReference type="InterPro" id="IPR036036">
    <property type="entry name" value="SOCS_box-like_dom_sf"/>
</dbReference>
<dbReference type="Pfam" id="PF00017">
    <property type="entry name" value="SH2"/>
    <property type="match status" value="1"/>
</dbReference>
<feature type="domain" description="SOCS box" evidence="8">
    <location>
        <begin position="614"/>
        <end position="664"/>
    </location>
</feature>
<dbReference type="GO" id="GO:0046935">
    <property type="term" value="F:1-phosphatidylinositol-3-kinase regulator activity"/>
    <property type="evidence" value="ECO:0007669"/>
    <property type="project" value="TreeGrafter"/>
</dbReference>
<keyword evidence="2" id="KW-0734">Signal transduction inhibitor</keyword>
<dbReference type="InterPro" id="IPR037346">
    <property type="entry name" value="SOCS7_SOCS"/>
</dbReference>
<feature type="compositionally biased region" description="Low complexity" evidence="6">
    <location>
        <begin position="179"/>
        <end position="196"/>
    </location>
</feature>
<dbReference type="OrthoDB" id="6426624at2759"/>
<dbReference type="AlphaFoldDB" id="A0A9P0ASL5"/>
<feature type="compositionally biased region" description="Low complexity" evidence="6">
    <location>
        <begin position="28"/>
        <end position="38"/>
    </location>
</feature>
<dbReference type="GO" id="GO:0035556">
    <property type="term" value="P:intracellular signal transduction"/>
    <property type="evidence" value="ECO:0007669"/>
    <property type="project" value="InterPro"/>
</dbReference>
<evidence type="ECO:0000259" key="7">
    <source>
        <dbReference type="PROSITE" id="PS50001"/>
    </source>
</evidence>
<evidence type="ECO:0000256" key="1">
    <source>
        <dbReference type="ARBA" id="ARBA00022604"/>
    </source>
</evidence>
<keyword evidence="4 5" id="KW-0727">SH2 domain</keyword>
<dbReference type="SMART" id="SM00253">
    <property type="entry name" value="SOCS"/>
    <property type="match status" value="1"/>
</dbReference>
<organism evidence="9 10">
    <name type="scientific">Brassicogethes aeneus</name>
    <name type="common">Rape pollen beetle</name>
    <name type="synonym">Meligethes aeneus</name>
    <dbReference type="NCBI Taxonomy" id="1431903"/>
    <lineage>
        <taxon>Eukaryota</taxon>
        <taxon>Metazoa</taxon>
        <taxon>Ecdysozoa</taxon>
        <taxon>Arthropoda</taxon>
        <taxon>Hexapoda</taxon>
        <taxon>Insecta</taxon>
        <taxon>Pterygota</taxon>
        <taxon>Neoptera</taxon>
        <taxon>Endopterygota</taxon>
        <taxon>Coleoptera</taxon>
        <taxon>Polyphaga</taxon>
        <taxon>Cucujiformia</taxon>
        <taxon>Nitidulidae</taxon>
        <taxon>Meligethinae</taxon>
        <taxon>Brassicogethes</taxon>
    </lineage>
</organism>
<accession>A0A9P0ASL5</accession>
<evidence type="ECO:0000256" key="6">
    <source>
        <dbReference type="SAM" id="MobiDB-lite"/>
    </source>
</evidence>
<dbReference type="PROSITE" id="PS50001">
    <property type="entry name" value="SH2"/>
    <property type="match status" value="1"/>
</dbReference>
<dbReference type="PANTHER" id="PTHR10155">
    <property type="entry name" value="PHOSPHATIDYLINOSITOL 3-KINASE REGULATORY SUBUNIT"/>
    <property type="match status" value="1"/>
</dbReference>
<sequence>MESPPSSSIWSAEGFILSDDSGLLLTNGSASSGSISDSRGGRRNLPFEFQDSDCEEKSLSQDDSLDGMSDIMCGENFNTLKKGPNWIENTTKHSSSPIEPPPEFQDKPKCLLTEIDFLCDRLTTEILRKALNEYREAELNKLRIFNQFHRPLYHLLGRPYWTPEFIPFSPCHHIGRPSSRSSLGSSRLSSSHNSLSVPTAHRVDDSTFITQAVSHDTLSSNQISDLYNVPFDSDMYAVPIDVVKPPLKPKRNLHNKKRRRNTSSGCRELEVRQSRLIPNKKTTIKAEKVRIKYQWACAQDNKRHSVAGTSAPIQGEPIHMTLQEVRQYLQTLYSSSSDSSEPKEKIYKPKPSILVTNNNKYPPESSIIVNKDSSTVISPNSRSKKNTFLINIKNKKVKDSCDNVGKQMSMSPTKKEDKRKKAPARLFSFKQTLCNMFRFRRFLSPEHVKADRGNDLQYKISSYGSNSNLLDDVPNNLSSRALPPLPSKEGAIVTEDKTLDFATNIQRVKDYGWYWGPISSEAAEKILSNEPDGSFIVRDSSDDHYIFSLTFKLNNCVRHVRIEHDQGNFSFGSCTKFKSQTIVEFIENAVEHSRSGRYLFFLHRRPVIGPVRVQLLHPVSRFKQIQSLQHMCRFVIHKVVRRDLIPSLPLPRRIIDYLNTPHYYSEHFIDIEESLTYEDAPHLTRSPTPIIREDDNHEQDVQPVDNPNVPVNNYVIINNNNNTISTTPRQS</sequence>
<dbReference type="Pfam" id="PF07525">
    <property type="entry name" value="SOCS_box"/>
    <property type="match status" value="1"/>
</dbReference>
<evidence type="ECO:0000256" key="3">
    <source>
        <dbReference type="ARBA" id="ARBA00022786"/>
    </source>
</evidence>
<dbReference type="InterPro" id="IPR035866">
    <property type="entry name" value="SOCS7_SH2"/>
</dbReference>
<dbReference type="SUPFAM" id="SSF55550">
    <property type="entry name" value="SH2 domain"/>
    <property type="match status" value="1"/>
</dbReference>
<feature type="compositionally biased region" description="Basic residues" evidence="6">
    <location>
        <begin position="247"/>
        <end position="261"/>
    </location>
</feature>
<feature type="region of interest" description="Disordered" evidence="6">
    <location>
        <begin position="179"/>
        <end position="198"/>
    </location>
</feature>
<feature type="domain" description="SH2" evidence="7">
    <location>
        <begin position="513"/>
        <end position="619"/>
    </location>
</feature>
<evidence type="ECO:0000256" key="5">
    <source>
        <dbReference type="PROSITE-ProRule" id="PRU00191"/>
    </source>
</evidence>
<dbReference type="InterPro" id="IPR036860">
    <property type="entry name" value="SH2_dom_sf"/>
</dbReference>
<evidence type="ECO:0000313" key="10">
    <source>
        <dbReference type="Proteomes" id="UP001154078"/>
    </source>
</evidence>
<name>A0A9P0ASL5_BRAAE</name>
<evidence type="ECO:0000259" key="8">
    <source>
        <dbReference type="PROSITE" id="PS50225"/>
    </source>
</evidence>
<evidence type="ECO:0000256" key="4">
    <source>
        <dbReference type="ARBA" id="ARBA00022999"/>
    </source>
</evidence>